<keyword evidence="1" id="KW-0880">Kelch repeat</keyword>
<accession>A0ABN9SLD6</accession>
<dbReference type="Gene3D" id="2.120.10.80">
    <property type="entry name" value="Kelch-type beta propeller"/>
    <property type="match status" value="1"/>
</dbReference>
<keyword evidence="4" id="KW-1185">Reference proteome</keyword>
<dbReference type="InterPro" id="IPR037293">
    <property type="entry name" value="Gal_Oxidase_central_sf"/>
</dbReference>
<evidence type="ECO:0000256" key="1">
    <source>
        <dbReference type="ARBA" id="ARBA00022441"/>
    </source>
</evidence>
<comment type="caution">
    <text evidence="3">The sequence shown here is derived from an EMBL/GenBank/DDBJ whole genome shotgun (WGS) entry which is preliminary data.</text>
</comment>
<dbReference type="Proteomes" id="UP001189429">
    <property type="component" value="Unassembled WGS sequence"/>
</dbReference>
<dbReference type="Pfam" id="PF01344">
    <property type="entry name" value="Kelch_1"/>
    <property type="match status" value="1"/>
</dbReference>
<feature type="non-terminal residue" evidence="3">
    <location>
        <position position="680"/>
    </location>
</feature>
<evidence type="ECO:0000313" key="3">
    <source>
        <dbReference type="EMBL" id="CAK0832630.1"/>
    </source>
</evidence>
<dbReference type="InterPro" id="IPR006652">
    <property type="entry name" value="Kelch_1"/>
</dbReference>
<sequence length="680" mass="74423">MSGKWSKRRPDGAVSSTWFLMAYLDVRTGALRQMEWWPADRLRALGVPVDAWGPELAGLAGAAGEAPGERPPAAVAVGYILARHGIDTNQFGRGVARTLDDLTEEIRTGASRLMLDASAHKKLVRVVDLVLLRVAVGTGDDADELVLVELGKEYSDGRAAAGLERLPATKREPHESTKRVVDRMLAQIFGQGRGAVRYSLQDSDVFETEDDSASYPGVRTVYRKELVKARRPDPLRVGSRVFIYGLTSPAGRSMNFRAGRVASAASPGDRSLFLCLQTLHHSREMRVARPALGRALHDDCGLLLLVWDENWCFSHPERPLALSTTPAALPRLDSASADMGLGRVLFAGGCGQHPRRCTRVEDFFKSAEVYDSLTNEWSPIADMPTRRHGASACLLGARVYVLGGAYVDERDADEGAKFCDVLDTETMEWSSIPPSHYSHVVPLSIFQRGAAFFGSSAIGGRLVVLLENVTLAYNPSTDDGWRRVEAEGSVAVGHSSCACAYEGELLVASGRPERFSRSVAAFSFTKPACDKDWWCGRWRQLPDLNKARVGGAMAVVHGRLYITGGVDEDTGVFCDCAERLEKDRWAPVPWFRLTSSVQMAIRSSASVELAVGAAPTWICRAARTTCAGSPRPSARAGASCRRRRRRRRASAAWCRRPWGSTRRSSWPTCGRTAWTRRASA</sequence>
<name>A0ABN9SLD6_9DINO</name>
<proteinExistence type="predicted"/>
<keyword evidence="2" id="KW-0677">Repeat</keyword>
<dbReference type="Gene3D" id="2.130.10.80">
    <property type="entry name" value="Galactose oxidase/kelch, beta-propeller"/>
    <property type="match status" value="1"/>
</dbReference>
<evidence type="ECO:0000313" key="4">
    <source>
        <dbReference type="Proteomes" id="UP001189429"/>
    </source>
</evidence>
<protein>
    <submittedName>
        <fullName evidence="3">Uncharacterized protein</fullName>
    </submittedName>
</protein>
<dbReference type="EMBL" id="CAUYUJ010011803">
    <property type="protein sequence ID" value="CAK0832630.1"/>
    <property type="molecule type" value="Genomic_DNA"/>
</dbReference>
<dbReference type="PANTHER" id="PTHR46344:SF27">
    <property type="entry name" value="KELCH REPEAT SUPERFAMILY PROTEIN"/>
    <property type="match status" value="1"/>
</dbReference>
<dbReference type="InterPro" id="IPR015915">
    <property type="entry name" value="Kelch-typ_b-propeller"/>
</dbReference>
<reference evidence="3" key="1">
    <citation type="submission" date="2023-10" db="EMBL/GenBank/DDBJ databases">
        <authorList>
            <person name="Chen Y."/>
            <person name="Shah S."/>
            <person name="Dougan E. K."/>
            <person name="Thang M."/>
            <person name="Chan C."/>
        </authorList>
    </citation>
    <scope>NUCLEOTIDE SEQUENCE [LARGE SCALE GENOMIC DNA]</scope>
</reference>
<dbReference type="PANTHER" id="PTHR46344">
    <property type="entry name" value="OS02G0202900 PROTEIN"/>
    <property type="match status" value="1"/>
</dbReference>
<organism evidence="3 4">
    <name type="scientific">Prorocentrum cordatum</name>
    <dbReference type="NCBI Taxonomy" id="2364126"/>
    <lineage>
        <taxon>Eukaryota</taxon>
        <taxon>Sar</taxon>
        <taxon>Alveolata</taxon>
        <taxon>Dinophyceae</taxon>
        <taxon>Prorocentrales</taxon>
        <taxon>Prorocentraceae</taxon>
        <taxon>Prorocentrum</taxon>
    </lineage>
</organism>
<gene>
    <name evidence="3" type="ORF">PCOR1329_LOCUS30597</name>
</gene>
<evidence type="ECO:0000256" key="2">
    <source>
        <dbReference type="ARBA" id="ARBA00022737"/>
    </source>
</evidence>
<dbReference type="SMART" id="SM00612">
    <property type="entry name" value="Kelch"/>
    <property type="match status" value="1"/>
</dbReference>
<dbReference type="SUPFAM" id="SSF117281">
    <property type="entry name" value="Kelch motif"/>
    <property type="match status" value="1"/>
</dbReference>